<accession>A0A5C6C5V3</accession>
<sequence length="79" mass="9092">MRDENKNTAAVIAAAVFKGELGRKPIRMITVDEAGRIVNTWTLHEATEAIEKTVEAVRNFDQRKRYQREGRRATQKPPR</sequence>
<dbReference type="RefSeq" id="WP_146406323.1">
    <property type="nucleotide sequence ID" value="NZ_SJPU01000001.1"/>
</dbReference>
<gene>
    <name evidence="1" type="ORF">Poly21_17120</name>
</gene>
<keyword evidence="2" id="KW-1185">Reference proteome</keyword>
<dbReference type="AlphaFoldDB" id="A0A5C6C5V3"/>
<comment type="caution">
    <text evidence="1">The sequence shown here is derived from an EMBL/GenBank/DDBJ whole genome shotgun (WGS) entry which is preliminary data.</text>
</comment>
<dbReference type="EMBL" id="SJPU01000001">
    <property type="protein sequence ID" value="TWU19538.1"/>
    <property type="molecule type" value="Genomic_DNA"/>
</dbReference>
<protein>
    <submittedName>
        <fullName evidence="1">Uncharacterized protein</fullName>
    </submittedName>
</protein>
<organism evidence="1 2">
    <name type="scientific">Allorhodopirellula heiligendammensis</name>
    <dbReference type="NCBI Taxonomy" id="2714739"/>
    <lineage>
        <taxon>Bacteria</taxon>
        <taxon>Pseudomonadati</taxon>
        <taxon>Planctomycetota</taxon>
        <taxon>Planctomycetia</taxon>
        <taxon>Pirellulales</taxon>
        <taxon>Pirellulaceae</taxon>
        <taxon>Allorhodopirellula</taxon>
    </lineage>
</organism>
<reference evidence="1 2" key="1">
    <citation type="journal article" date="2020" name="Antonie Van Leeuwenhoek">
        <title>Rhodopirellula heiligendammensis sp. nov., Rhodopirellula pilleata sp. nov., and Rhodopirellula solitaria sp. nov. isolated from natural or artificial marine surfaces in Northern Germany and California, USA, and emended description of the genus Rhodopirellula.</title>
        <authorList>
            <person name="Kallscheuer N."/>
            <person name="Wiegand S."/>
            <person name="Jogler M."/>
            <person name="Boedeker C."/>
            <person name="Peeters S.H."/>
            <person name="Rast P."/>
            <person name="Heuer A."/>
            <person name="Jetten M.S.M."/>
            <person name="Rohde M."/>
            <person name="Jogler C."/>
        </authorList>
    </citation>
    <scope>NUCLEOTIDE SEQUENCE [LARGE SCALE GENOMIC DNA]</scope>
    <source>
        <strain evidence="1 2">Poly21</strain>
    </source>
</reference>
<evidence type="ECO:0000313" key="2">
    <source>
        <dbReference type="Proteomes" id="UP000319908"/>
    </source>
</evidence>
<evidence type="ECO:0000313" key="1">
    <source>
        <dbReference type="EMBL" id="TWU19538.1"/>
    </source>
</evidence>
<dbReference type="Proteomes" id="UP000319908">
    <property type="component" value="Unassembled WGS sequence"/>
</dbReference>
<name>A0A5C6C5V3_9BACT</name>
<proteinExistence type="predicted"/>